<dbReference type="AlphaFoldDB" id="A0A963Z3L4"/>
<organism evidence="1 2">
    <name type="scientific">Acidisoma cellulosilyticum</name>
    <dbReference type="NCBI Taxonomy" id="2802395"/>
    <lineage>
        <taxon>Bacteria</taxon>
        <taxon>Pseudomonadati</taxon>
        <taxon>Pseudomonadota</taxon>
        <taxon>Alphaproteobacteria</taxon>
        <taxon>Acetobacterales</taxon>
        <taxon>Acidocellaceae</taxon>
        <taxon>Acidisoma</taxon>
    </lineage>
</organism>
<comment type="caution">
    <text evidence="1">The sequence shown here is derived from an EMBL/GenBank/DDBJ whole genome shotgun (WGS) entry which is preliminary data.</text>
</comment>
<sequence length="66" mass="7326">MAQENSVEIALALIKRYGHQAAAIAEERAAIMTQQDPGLRHVWEQMPSVIADLRRSNAVQKARTNA</sequence>
<evidence type="ECO:0000313" key="1">
    <source>
        <dbReference type="EMBL" id="MCB8882169.1"/>
    </source>
</evidence>
<keyword evidence="2" id="KW-1185">Reference proteome</keyword>
<dbReference type="EMBL" id="JAESVA010000006">
    <property type="protein sequence ID" value="MCB8882169.1"/>
    <property type="molecule type" value="Genomic_DNA"/>
</dbReference>
<reference evidence="1 2" key="1">
    <citation type="journal article" date="2021" name="Microorganisms">
        <title>Acidisoma silvae sp. nov. and Acidisomacellulosilytica sp. nov., Two Acidophilic Bacteria Isolated from Decaying Wood, Hydrolyzing Cellulose and Producing Poly-3-hydroxybutyrate.</title>
        <authorList>
            <person name="Mieszkin S."/>
            <person name="Pouder E."/>
            <person name="Uroz S."/>
            <person name="Simon-Colin C."/>
            <person name="Alain K."/>
        </authorList>
    </citation>
    <scope>NUCLEOTIDE SEQUENCE [LARGE SCALE GENOMIC DNA]</scope>
    <source>
        <strain evidence="1 2">HW T5.17</strain>
    </source>
</reference>
<accession>A0A963Z3L4</accession>
<dbReference type="RefSeq" id="WP_227308833.1">
    <property type="nucleotide sequence ID" value="NZ_JAESVA010000006.1"/>
</dbReference>
<gene>
    <name evidence="1" type="ORF">ACELLULO517_18125</name>
</gene>
<evidence type="ECO:0000313" key="2">
    <source>
        <dbReference type="Proteomes" id="UP000721844"/>
    </source>
</evidence>
<dbReference type="Proteomes" id="UP000721844">
    <property type="component" value="Unassembled WGS sequence"/>
</dbReference>
<name>A0A963Z3L4_9PROT</name>
<protein>
    <submittedName>
        <fullName evidence="1">Uncharacterized protein</fullName>
    </submittedName>
</protein>
<proteinExistence type="predicted"/>